<protein>
    <submittedName>
        <fullName evidence="1">Uncharacterized protein</fullName>
    </submittedName>
</protein>
<evidence type="ECO:0000313" key="1">
    <source>
        <dbReference type="EMBL" id="AJY76832.1"/>
    </source>
</evidence>
<dbReference type="Proteomes" id="UP000032633">
    <property type="component" value="Chromosome"/>
</dbReference>
<organism evidence="1 2">
    <name type="scientific">Paenibacillus beijingensis</name>
    <dbReference type="NCBI Taxonomy" id="1126833"/>
    <lineage>
        <taxon>Bacteria</taxon>
        <taxon>Bacillati</taxon>
        <taxon>Bacillota</taxon>
        <taxon>Bacilli</taxon>
        <taxon>Bacillales</taxon>
        <taxon>Paenibacillaceae</taxon>
        <taxon>Paenibacillus</taxon>
    </lineage>
</organism>
<dbReference type="EMBL" id="CP011058">
    <property type="protein sequence ID" value="AJY76832.1"/>
    <property type="molecule type" value="Genomic_DNA"/>
</dbReference>
<keyword evidence="2" id="KW-1185">Reference proteome</keyword>
<sequence length="82" mass="9555">MQFYLAKLGKSLGYNVWIARNDHKRAWEDQILGEWSLKNLKLENISDTVLDTVSLIDVLWLDQDNNIVSGFEVEKSTSIYHK</sequence>
<proteinExistence type="predicted"/>
<dbReference type="PATRIC" id="fig|1126833.4.peg.4958"/>
<evidence type="ECO:0000313" key="2">
    <source>
        <dbReference type="Proteomes" id="UP000032633"/>
    </source>
</evidence>
<dbReference type="KEGG" id="pbj:VN24_22545"/>
<reference evidence="2" key="2">
    <citation type="submission" date="2015-03" db="EMBL/GenBank/DDBJ databases">
        <title>Genome sequence of Paenibacillus beijingensis strain DSM 24997T.</title>
        <authorList>
            <person name="Kwak Y."/>
            <person name="Shin J.-H."/>
        </authorList>
    </citation>
    <scope>NUCLEOTIDE SEQUENCE [LARGE SCALE GENOMIC DNA]</scope>
    <source>
        <strain evidence="2">DSM 24997</strain>
    </source>
</reference>
<name>A0A0D5NP96_9BACL</name>
<gene>
    <name evidence="1" type="ORF">VN24_22545</name>
</gene>
<reference evidence="1 2" key="1">
    <citation type="journal article" date="2015" name="J. Biotechnol.">
        <title>Complete genome sequence of Paenibacillus beijingensis 7188(T) (=DSM 24997(T)), a novel rhizobacterium from jujube garden soil.</title>
        <authorList>
            <person name="Kwak Y."/>
            <person name="Shin J.H."/>
        </authorList>
    </citation>
    <scope>NUCLEOTIDE SEQUENCE [LARGE SCALE GENOMIC DNA]</scope>
    <source>
        <strain evidence="1 2">DSM 24997</strain>
    </source>
</reference>
<accession>A0A0D5NP96</accession>
<dbReference type="HOGENOM" id="CLU_2555054_0_0_9"/>
<dbReference type="AlphaFoldDB" id="A0A0D5NP96"/>